<protein>
    <recommendedName>
        <fullName evidence="5">Low temperature viability protein</fullName>
    </recommendedName>
</protein>
<evidence type="ECO:0000313" key="3">
    <source>
        <dbReference type="EMBL" id="ODQ82023.1"/>
    </source>
</evidence>
<dbReference type="Pfam" id="PF04180">
    <property type="entry name" value="LTV"/>
    <property type="match status" value="1"/>
</dbReference>
<evidence type="ECO:0000256" key="2">
    <source>
        <dbReference type="SAM" id="MobiDB-lite"/>
    </source>
</evidence>
<organism evidence="3 4">
    <name type="scientific">Babjeviella inositovora NRRL Y-12698</name>
    <dbReference type="NCBI Taxonomy" id="984486"/>
    <lineage>
        <taxon>Eukaryota</taxon>
        <taxon>Fungi</taxon>
        <taxon>Dikarya</taxon>
        <taxon>Ascomycota</taxon>
        <taxon>Saccharomycotina</taxon>
        <taxon>Pichiomycetes</taxon>
        <taxon>Serinales incertae sedis</taxon>
        <taxon>Babjeviella</taxon>
    </lineage>
</organism>
<sequence length="467" mass="53360">MSSKRRFDKKKAQTYAMVFRSHEDPLFHDTEAPEHVFVAVDNPNEARKASVLAAKSQEAAKRRFNTGKELELDFEEQIAQGSIRPNEGEAAVYGITYDDSKYDYMQHLKPIGRGDGVFMPKKGVEDVKKNTGELVFRDDAPDIRQLVEEKELLAAPSQVQVKATYQDQQNVQDAIAGFRPDMDPRLREVLEALNDEAYLDESHDVDDGDVFGDLLQGGEADEAEFFGDEYEEDWDLDNFEDEYSQYDEPEQREYVEQQQKSENPETNQDWESHFKLFKQKQKAVANDWDSDDDFEAEEAEEDQVGDLPEFGAKKVSKTKQRKKKGAMTDTSAFSMTSSALFRTEGLTLLDDRYDRLVKSTYKKSLSGFGNEDRYGEDGEVAYSSEEEEEYTPFEMANERPDFENMLDDFLDNYELEGGRRLVPKDAEIQKLKDASDLVSKGKLAAKRNQMKTKGVNGITTGLNALRF</sequence>
<dbReference type="GeneID" id="30145979"/>
<reference evidence="4" key="1">
    <citation type="submission" date="2016-05" db="EMBL/GenBank/DDBJ databases">
        <title>Comparative genomics of biotechnologically important yeasts.</title>
        <authorList>
            <consortium name="DOE Joint Genome Institute"/>
            <person name="Riley R."/>
            <person name="Haridas S."/>
            <person name="Wolfe K.H."/>
            <person name="Lopes M.R."/>
            <person name="Hittinger C.T."/>
            <person name="Goker M."/>
            <person name="Salamov A."/>
            <person name="Wisecaver J."/>
            <person name="Long T.M."/>
            <person name="Aerts A.L."/>
            <person name="Barry K."/>
            <person name="Choi C."/>
            <person name="Clum A."/>
            <person name="Coughlan A.Y."/>
            <person name="Deshpande S."/>
            <person name="Douglass A.P."/>
            <person name="Hanson S.J."/>
            <person name="Klenk H.-P."/>
            <person name="Labutti K."/>
            <person name="Lapidus A."/>
            <person name="Lindquist E."/>
            <person name="Lipzen A."/>
            <person name="Meier-Kolthoff J.P."/>
            <person name="Ohm R.A."/>
            <person name="Otillar R.P."/>
            <person name="Pangilinan J."/>
            <person name="Peng Y."/>
            <person name="Rokas A."/>
            <person name="Rosa C.A."/>
            <person name="Scheuner C."/>
            <person name="Sibirny A.A."/>
            <person name="Slot J.C."/>
            <person name="Stielow J.B."/>
            <person name="Sun H."/>
            <person name="Kurtzman C.P."/>
            <person name="Blackwell M."/>
            <person name="Grigoriev I.V."/>
            <person name="Jeffries T.W."/>
        </authorList>
    </citation>
    <scope>NUCLEOTIDE SEQUENCE [LARGE SCALE GENOMIC DNA]</scope>
    <source>
        <strain evidence="4">NRRL Y-12698</strain>
    </source>
</reference>
<dbReference type="GO" id="GO:0000056">
    <property type="term" value="P:ribosomal small subunit export from nucleus"/>
    <property type="evidence" value="ECO:0007669"/>
    <property type="project" value="EnsemblFungi"/>
</dbReference>
<feature type="compositionally biased region" description="Basic residues" evidence="2">
    <location>
        <begin position="314"/>
        <end position="325"/>
    </location>
</feature>
<dbReference type="GO" id="GO:0071986">
    <property type="term" value="C:Ragulator complex"/>
    <property type="evidence" value="ECO:0007669"/>
    <property type="project" value="EnsemblFungi"/>
</dbReference>
<evidence type="ECO:0008006" key="5">
    <source>
        <dbReference type="Google" id="ProtNLM"/>
    </source>
</evidence>
<dbReference type="GO" id="GO:1904669">
    <property type="term" value="P:ATP export"/>
    <property type="evidence" value="ECO:0007669"/>
    <property type="project" value="EnsemblFungi"/>
</dbReference>
<dbReference type="GO" id="GO:0005829">
    <property type="term" value="C:cytosol"/>
    <property type="evidence" value="ECO:0007669"/>
    <property type="project" value="TreeGrafter"/>
</dbReference>
<dbReference type="InterPro" id="IPR007307">
    <property type="entry name" value="Ltv1"/>
</dbReference>
<dbReference type="GO" id="GO:0006970">
    <property type="term" value="P:response to osmotic stress"/>
    <property type="evidence" value="ECO:0007669"/>
    <property type="project" value="EnsemblFungi"/>
</dbReference>
<name>A0A1E3QWG2_9ASCO</name>
<dbReference type="RefSeq" id="XP_018987351.1">
    <property type="nucleotide sequence ID" value="XM_019128126.1"/>
</dbReference>
<dbReference type="EMBL" id="KV454427">
    <property type="protein sequence ID" value="ODQ82023.1"/>
    <property type="molecule type" value="Genomic_DNA"/>
</dbReference>
<dbReference type="AlphaFoldDB" id="A0A1E3QWG2"/>
<dbReference type="GO" id="GO:0034599">
    <property type="term" value="P:cellular response to oxidative stress"/>
    <property type="evidence" value="ECO:0007669"/>
    <property type="project" value="EnsemblFungi"/>
</dbReference>
<feature type="compositionally biased region" description="Polar residues" evidence="2">
    <location>
        <begin position="256"/>
        <end position="269"/>
    </location>
</feature>
<feature type="compositionally biased region" description="Acidic residues" evidence="2">
    <location>
        <begin position="288"/>
        <end position="304"/>
    </location>
</feature>
<evidence type="ECO:0000256" key="1">
    <source>
        <dbReference type="ARBA" id="ARBA00009078"/>
    </source>
</evidence>
<comment type="similarity">
    <text evidence="1">Belongs to the LTV1 family.</text>
</comment>
<dbReference type="PANTHER" id="PTHR21531">
    <property type="entry name" value="LOW-TEMPERATURE VIABILITY PROTEIN LTV1-RELATED"/>
    <property type="match status" value="1"/>
</dbReference>
<dbReference type="PANTHER" id="PTHR21531:SF0">
    <property type="entry name" value="PROTEIN LTV1 HOMOLOG"/>
    <property type="match status" value="1"/>
</dbReference>
<keyword evidence="4" id="KW-1185">Reference proteome</keyword>
<evidence type="ECO:0000313" key="4">
    <source>
        <dbReference type="Proteomes" id="UP000094336"/>
    </source>
</evidence>
<dbReference type="Proteomes" id="UP000094336">
    <property type="component" value="Unassembled WGS sequence"/>
</dbReference>
<feature type="region of interest" description="Disordered" evidence="2">
    <location>
        <begin position="247"/>
        <end position="272"/>
    </location>
</feature>
<feature type="region of interest" description="Disordered" evidence="2">
    <location>
        <begin position="287"/>
        <end position="330"/>
    </location>
</feature>
<accession>A0A1E3QWG2</accession>
<gene>
    <name evidence="3" type="ORF">BABINDRAFT_160233</name>
</gene>
<dbReference type="STRING" id="984486.A0A1E3QWG2"/>
<dbReference type="GO" id="GO:0032040">
    <property type="term" value="C:small-subunit processome"/>
    <property type="evidence" value="ECO:0007669"/>
    <property type="project" value="EnsemblFungi"/>
</dbReference>
<dbReference type="OrthoDB" id="5852896at2759"/>
<dbReference type="GO" id="GO:0032456">
    <property type="term" value="P:endocytic recycling"/>
    <property type="evidence" value="ECO:0007669"/>
    <property type="project" value="EnsemblFungi"/>
</dbReference>
<dbReference type="GO" id="GO:0030688">
    <property type="term" value="C:preribosome, small subunit precursor"/>
    <property type="evidence" value="ECO:0007669"/>
    <property type="project" value="EnsemblFungi"/>
</dbReference>
<dbReference type="GO" id="GO:0031902">
    <property type="term" value="C:late endosome membrane"/>
    <property type="evidence" value="ECO:0007669"/>
    <property type="project" value="EnsemblFungi"/>
</dbReference>
<dbReference type="GO" id="GO:0042274">
    <property type="term" value="P:ribosomal small subunit biogenesis"/>
    <property type="evidence" value="ECO:0007669"/>
    <property type="project" value="EnsemblFungi"/>
</dbReference>
<proteinExistence type="inferred from homology"/>